<organism evidence="3 4">
    <name type="scientific">Helicocarpus griseus UAMH5409</name>
    <dbReference type="NCBI Taxonomy" id="1447875"/>
    <lineage>
        <taxon>Eukaryota</taxon>
        <taxon>Fungi</taxon>
        <taxon>Dikarya</taxon>
        <taxon>Ascomycota</taxon>
        <taxon>Pezizomycotina</taxon>
        <taxon>Eurotiomycetes</taxon>
        <taxon>Eurotiomycetidae</taxon>
        <taxon>Onygenales</taxon>
        <taxon>Ajellomycetaceae</taxon>
        <taxon>Helicocarpus</taxon>
    </lineage>
</organism>
<evidence type="ECO:0000313" key="4">
    <source>
        <dbReference type="Proteomes" id="UP000223968"/>
    </source>
</evidence>
<name>A0A2B7WQG7_9EURO</name>
<evidence type="ECO:0000256" key="2">
    <source>
        <dbReference type="SAM" id="Phobius"/>
    </source>
</evidence>
<keyword evidence="2" id="KW-1133">Transmembrane helix</keyword>
<evidence type="ECO:0000256" key="1">
    <source>
        <dbReference type="SAM" id="MobiDB-lite"/>
    </source>
</evidence>
<accession>A0A2B7WQG7</accession>
<dbReference type="AlphaFoldDB" id="A0A2B7WQG7"/>
<evidence type="ECO:0008006" key="5">
    <source>
        <dbReference type="Google" id="ProtNLM"/>
    </source>
</evidence>
<proteinExistence type="predicted"/>
<protein>
    <recommendedName>
        <fullName evidence="5">Mid2 domain-containing protein</fullName>
    </recommendedName>
</protein>
<evidence type="ECO:0000313" key="3">
    <source>
        <dbReference type="EMBL" id="PGG98872.1"/>
    </source>
</evidence>
<dbReference type="Proteomes" id="UP000223968">
    <property type="component" value="Unassembled WGS sequence"/>
</dbReference>
<dbReference type="EMBL" id="PDNB01000217">
    <property type="protein sequence ID" value="PGG98872.1"/>
    <property type="molecule type" value="Genomic_DNA"/>
</dbReference>
<feature type="transmembrane region" description="Helical" evidence="2">
    <location>
        <begin position="119"/>
        <end position="141"/>
    </location>
</feature>
<keyword evidence="2" id="KW-0472">Membrane</keyword>
<keyword evidence="2" id="KW-0812">Transmembrane</keyword>
<gene>
    <name evidence="3" type="ORF">AJ79_08748</name>
</gene>
<keyword evidence="4" id="KW-1185">Reference proteome</keyword>
<reference evidence="3 4" key="1">
    <citation type="submission" date="2017-10" db="EMBL/GenBank/DDBJ databases">
        <title>Comparative genomics in systemic dimorphic fungi from Ajellomycetaceae.</title>
        <authorList>
            <person name="Munoz J.F."/>
            <person name="Mcewen J.G."/>
            <person name="Clay O.K."/>
            <person name="Cuomo C.A."/>
        </authorList>
    </citation>
    <scope>NUCLEOTIDE SEQUENCE [LARGE SCALE GENOMIC DNA]</scope>
    <source>
        <strain evidence="3 4">UAMH5409</strain>
    </source>
</reference>
<sequence>MMNQRCSVPGVPVQPATIRQKLPTKQDSRKLSYFLLTNTFHEIFLEPGTPIGTILADGKLARPTTTEGSTAPACALPTASGSNATPRPTVPSKPEAASAPEQMSKPEGSDSSINSNKAVSIGVGVGVGLGLGLGRLILLVVRGLFRTLRREQYQVNNSDAQPASDVELENVASDYGPVAMDATSPPPAELHSQHVASELEGSAPRFEL</sequence>
<feature type="region of interest" description="Disordered" evidence="1">
    <location>
        <begin position="62"/>
        <end position="113"/>
    </location>
</feature>
<comment type="caution">
    <text evidence="3">The sequence shown here is derived from an EMBL/GenBank/DDBJ whole genome shotgun (WGS) entry which is preliminary data.</text>
</comment>